<dbReference type="Proteomes" id="UP001238088">
    <property type="component" value="Unassembled WGS sequence"/>
</dbReference>
<feature type="transmembrane region" description="Helical" evidence="1">
    <location>
        <begin position="28"/>
        <end position="51"/>
    </location>
</feature>
<keyword evidence="1" id="KW-1133">Transmembrane helix</keyword>
<evidence type="ECO:0000313" key="2">
    <source>
        <dbReference type="EMBL" id="MDQ0269800.1"/>
    </source>
</evidence>
<proteinExistence type="predicted"/>
<dbReference type="RefSeq" id="WP_307473659.1">
    <property type="nucleotide sequence ID" value="NZ_JAUSUB010000005.1"/>
</dbReference>
<evidence type="ECO:0000256" key="1">
    <source>
        <dbReference type="SAM" id="Phobius"/>
    </source>
</evidence>
<evidence type="ECO:0000313" key="3">
    <source>
        <dbReference type="Proteomes" id="UP001238088"/>
    </source>
</evidence>
<gene>
    <name evidence="2" type="ORF">J2S17_001672</name>
</gene>
<sequence length="98" mass="10724">MQAIIPIVLGLYFSLILVRKWTVSFNPALFVCVTVPTILLALLYPIIATFSTAGIENPTLSSLFIWLVDINTSFGFVGFVAGSTLILSVFGELRKNID</sequence>
<keyword evidence="1" id="KW-0812">Transmembrane</keyword>
<keyword evidence="1" id="KW-0472">Membrane</keyword>
<organism evidence="2 3">
    <name type="scientific">Cytobacillus purgationiresistens</name>
    <dbReference type="NCBI Taxonomy" id="863449"/>
    <lineage>
        <taxon>Bacteria</taxon>
        <taxon>Bacillati</taxon>
        <taxon>Bacillota</taxon>
        <taxon>Bacilli</taxon>
        <taxon>Bacillales</taxon>
        <taxon>Bacillaceae</taxon>
        <taxon>Cytobacillus</taxon>
    </lineage>
</organism>
<feature type="transmembrane region" description="Helical" evidence="1">
    <location>
        <begin position="63"/>
        <end position="90"/>
    </location>
</feature>
<protein>
    <submittedName>
        <fullName evidence="2">Type II secretory pathway component PulF</fullName>
    </submittedName>
</protein>
<dbReference type="EMBL" id="JAUSUB010000005">
    <property type="protein sequence ID" value="MDQ0269800.1"/>
    <property type="molecule type" value="Genomic_DNA"/>
</dbReference>
<keyword evidence="3" id="KW-1185">Reference proteome</keyword>
<reference evidence="2 3" key="1">
    <citation type="submission" date="2023-07" db="EMBL/GenBank/DDBJ databases">
        <title>Genomic Encyclopedia of Type Strains, Phase IV (KMG-IV): sequencing the most valuable type-strain genomes for metagenomic binning, comparative biology and taxonomic classification.</title>
        <authorList>
            <person name="Goeker M."/>
        </authorList>
    </citation>
    <scope>NUCLEOTIDE SEQUENCE [LARGE SCALE GENOMIC DNA]</scope>
    <source>
        <strain evidence="2 3">DSM 23494</strain>
    </source>
</reference>
<accession>A0ABU0AEX3</accession>
<comment type="caution">
    <text evidence="2">The sequence shown here is derived from an EMBL/GenBank/DDBJ whole genome shotgun (WGS) entry which is preliminary data.</text>
</comment>
<name>A0ABU0AEX3_9BACI</name>